<reference evidence="4 5" key="1">
    <citation type="submission" date="2023-01" db="EMBL/GenBank/DDBJ databases">
        <title>Sporosarcina sp. nov., isolated from Korean tranditional fermented seafood 'Jeotgal'.</title>
        <authorList>
            <person name="Yang A.-I."/>
        </authorList>
    </citation>
    <scope>NUCLEOTIDE SEQUENCE [LARGE SCALE GENOMIC DNA]</scope>
    <source>
        <strain evidence="4 5">B2O-1</strain>
    </source>
</reference>
<organism evidence="4 5">
    <name type="scientific">Sporosarcina jeotgali</name>
    <dbReference type="NCBI Taxonomy" id="3020056"/>
    <lineage>
        <taxon>Bacteria</taxon>
        <taxon>Bacillati</taxon>
        <taxon>Bacillota</taxon>
        <taxon>Bacilli</taxon>
        <taxon>Bacillales</taxon>
        <taxon>Caryophanaceae</taxon>
        <taxon>Sporosarcina</taxon>
    </lineage>
</organism>
<evidence type="ECO:0000313" key="4">
    <source>
        <dbReference type="EMBL" id="WOV84754.1"/>
    </source>
</evidence>
<accession>A0ABZ0L0P9</accession>
<dbReference type="InterPro" id="IPR035940">
    <property type="entry name" value="CAP_sf"/>
</dbReference>
<evidence type="ECO:0000259" key="3">
    <source>
        <dbReference type="Pfam" id="PF13205"/>
    </source>
</evidence>
<dbReference type="InterPro" id="IPR014044">
    <property type="entry name" value="CAP_dom"/>
</dbReference>
<dbReference type="Gene3D" id="2.60.40.1220">
    <property type="match status" value="1"/>
</dbReference>
<evidence type="ECO:0000256" key="1">
    <source>
        <dbReference type="ARBA" id="ARBA00022729"/>
    </source>
</evidence>
<dbReference type="InterPro" id="IPR014755">
    <property type="entry name" value="Cu-Rt/internalin_Ig-like"/>
</dbReference>
<dbReference type="InterPro" id="IPR032812">
    <property type="entry name" value="SbsA_Ig"/>
</dbReference>
<dbReference type="EMBL" id="CP116341">
    <property type="protein sequence ID" value="WOV84754.1"/>
    <property type="molecule type" value="Genomic_DNA"/>
</dbReference>
<feature type="domain" description="SbsA Ig-like" evidence="3">
    <location>
        <begin position="58"/>
        <end position="130"/>
    </location>
</feature>
<proteinExistence type="predicted"/>
<sequence>MSKKQFKAIVSYLFLTAAMLVAIGIGGARFHAAHAETSMAAEDVYLTPMEISDLMKPWTITFSQPVSTIDFKEGFVYILKNNREQVKTVPSFSADGRVLTLTPVLPYECNQDYVVKVTKDVTSAKGSKLSRGMLRSFYCTNPDTIVPRSAADIQKKWNQLKPVYSGPLFEDEPLATAPYKKGKLASGVSEDAKNMVNFIRYLAYLEESARIDEDYESAAQAAAVVNAANGTISHAPKLPSGMPNALYEEGFRGASTSNLAMGYESIISSIRKGYMSDADTSNRDRVGHRRWILSSHLESIGFGMAYSQAGRASSAMKVFGDTARVLPYTEISWPAKGQMPASFVGENDPWSISLNPDVYDASSAQDLKVTLTRQRDGRTWKFTALGETSDGYFNIDYGNYGHTPFTVIVQPKATGGYIPGDVYDLKITGLQGIDGQPFVYMQTTSFFELKE</sequence>
<dbReference type="Pfam" id="PF13205">
    <property type="entry name" value="Big_5"/>
    <property type="match status" value="1"/>
</dbReference>
<evidence type="ECO:0000259" key="2">
    <source>
        <dbReference type="Pfam" id="PF00188"/>
    </source>
</evidence>
<keyword evidence="5" id="KW-1185">Reference proteome</keyword>
<dbReference type="RefSeq" id="WP_323692399.1">
    <property type="nucleotide sequence ID" value="NZ_CP116341.1"/>
</dbReference>
<protein>
    <submittedName>
        <fullName evidence="4">Ig-like domain-containing protein</fullName>
    </submittedName>
</protein>
<dbReference type="Proteomes" id="UP001303532">
    <property type="component" value="Chromosome"/>
</dbReference>
<dbReference type="Pfam" id="PF00188">
    <property type="entry name" value="CAP"/>
    <property type="match status" value="1"/>
</dbReference>
<keyword evidence="1" id="KW-0732">Signal</keyword>
<evidence type="ECO:0000313" key="5">
    <source>
        <dbReference type="Proteomes" id="UP001303532"/>
    </source>
</evidence>
<gene>
    <name evidence="4" type="ORF">PGH26_02170</name>
</gene>
<name>A0ABZ0L0P9_9BACL</name>
<feature type="domain" description="SCP" evidence="2">
    <location>
        <begin position="210"/>
        <end position="312"/>
    </location>
</feature>
<dbReference type="Gene3D" id="3.40.33.10">
    <property type="entry name" value="CAP"/>
    <property type="match status" value="1"/>
</dbReference>